<protein>
    <recommendedName>
        <fullName evidence="5">DUF1285 domain-containing protein</fullName>
    </recommendedName>
</protein>
<dbReference type="RefSeq" id="WP_133612078.1">
    <property type="nucleotide sequence ID" value="NZ_SNYW01000006.1"/>
</dbReference>
<name>A0A4V3DF48_9PROT</name>
<evidence type="ECO:0000313" key="3">
    <source>
        <dbReference type="EMBL" id="TDQ84011.1"/>
    </source>
</evidence>
<evidence type="ECO:0000259" key="1">
    <source>
        <dbReference type="Pfam" id="PF06938"/>
    </source>
</evidence>
<gene>
    <name evidence="3" type="ORF">A8950_0557</name>
</gene>
<dbReference type="Proteomes" id="UP000295783">
    <property type="component" value="Unassembled WGS sequence"/>
</dbReference>
<sequence length="173" mass="19414">MSNDEFNNLPSCGDFDFRIARDGTWFYRGSPIGRKPLVRLFSTVLRRENDGSYWLVTPVERGRIIVDDAPFVAVEMKVEGEGRDRRLIFRTNVDDWVTADAEHPITLKEDANGTPSPYVRVRGALEALIARPVFYDMVELAETRPQDGADELGLWSAGQYFALGRVPAPAGAH</sequence>
<dbReference type="InterPro" id="IPR048342">
    <property type="entry name" value="DUF1285_C"/>
</dbReference>
<dbReference type="Gene3D" id="3.10.540.10">
    <property type="entry name" value="duf1285 like domain"/>
    <property type="match status" value="1"/>
</dbReference>
<dbReference type="Gene3D" id="2.30.270.10">
    <property type="entry name" value="duf1285 protein"/>
    <property type="match status" value="1"/>
</dbReference>
<keyword evidence="4" id="KW-1185">Reference proteome</keyword>
<evidence type="ECO:0000313" key="4">
    <source>
        <dbReference type="Proteomes" id="UP000295783"/>
    </source>
</evidence>
<feature type="domain" description="DUF1285" evidence="2">
    <location>
        <begin position="70"/>
        <end position="163"/>
    </location>
</feature>
<dbReference type="InterPro" id="IPR023361">
    <property type="entry name" value="DUF1285_beta_roll_sf"/>
</dbReference>
<reference evidence="3 4" key="1">
    <citation type="submission" date="2019-03" db="EMBL/GenBank/DDBJ databases">
        <title>Genomic Encyclopedia of Type Strains, Phase III (KMG-III): the genomes of soil and plant-associated and newly described type strains.</title>
        <authorList>
            <person name="Whitman W."/>
        </authorList>
    </citation>
    <scope>NUCLEOTIDE SEQUENCE [LARGE SCALE GENOMIC DNA]</scope>
    <source>
        <strain evidence="3 4">CGMCC 1.7660</strain>
    </source>
</reference>
<dbReference type="PIRSF" id="PIRSF029557">
    <property type="entry name" value="UCP029557"/>
    <property type="match status" value="1"/>
</dbReference>
<accession>A0A4V3DF48</accession>
<dbReference type="OrthoDB" id="3078366at2"/>
<dbReference type="Pfam" id="PF21028">
    <property type="entry name" value="DUF1285_C"/>
    <property type="match status" value="1"/>
</dbReference>
<comment type="caution">
    <text evidence="3">The sequence shown here is derived from an EMBL/GenBank/DDBJ whole genome shotgun (WGS) entry which is preliminary data.</text>
</comment>
<dbReference type="EMBL" id="SNYW01000006">
    <property type="protein sequence ID" value="TDQ84011.1"/>
    <property type="molecule type" value="Genomic_DNA"/>
</dbReference>
<evidence type="ECO:0000259" key="2">
    <source>
        <dbReference type="Pfam" id="PF21028"/>
    </source>
</evidence>
<dbReference type="AlphaFoldDB" id="A0A4V3DF48"/>
<proteinExistence type="predicted"/>
<dbReference type="InterPro" id="IPR010707">
    <property type="entry name" value="DUF1285"/>
</dbReference>
<feature type="domain" description="DUF1285" evidence="1">
    <location>
        <begin position="10"/>
        <end position="69"/>
    </location>
</feature>
<dbReference type="InterPro" id="IPR048341">
    <property type="entry name" value="DUF1285_N"/>
</dbReference>
<evidence type="ECO:0008006" key="5">
    <source>
        <dbReference type="Google" id="ProtNLM"/>
    </source>
</evidence>
<organism evidence="3 4">
    <name type="scientific">Dongia mobilis</name>
    <dbReference type="NCBI Taxonomy" id="578943"/>
    <lineage>
        <taxon>Bacteria</taxon>
        <taxon>Pseudomonadati</taxon>
        <taxon>Pseudomonadota</taxon>
        <taxon>Alphaproteobacteria</taxon>
        <taxon>Rhodospirillales</taxon>
        <taxon>Dongiaceae</taxon>
        <taxon>Dongia</taxon>
    </lineage>
</organism>
<dbReference type="Pfam" id="PF06938">
    <property type="entry name" value="DUF1285_N"/>
    <property type="match status" value="1"/>
</dbReference>